<reference evidence="1" key="1">
    <citation type="submission" date="2020-05" db="EMBL/GenBank/DDBJ databases">
        <authorList>
            <person name="Chiriac C."/>
            <person name="Salcher M."/>
            <person name="Ghai R."/>
            <person name="Kavagutti S V."/>
        </authorList>
    </citation>
    <scope>NUCLEOTIDE SEQUENCE</scope>
</reference>
<gene>
    <name evidence="1" type="ORF">UFOVP746_54</name>
</gene>
<protein>
    <submittedName>
        <fullName evidence="1">Uncharacterized protein</fullName>
    </submittedName>
</protein>
<sequence length="52" mass="5924">MMLHKANTKTQETRLEICKSCNSYAIGICKKCGCFMLAKVHFVDSVCPINKW</sequence>
<name>A0A6J7X3Z9_9CAUD</name>
<organism evidence="1">
    <name type="scientific">uncultured Caudovirales phage</name>
    <dbReference type="NCBI Taxonomy" id="2100421"/>
    <lineage>
        <taxon>Viruses</taxon>
        <taxon>Duplodnaviria</taxon>
        <taxon>Heunggongvirae</taxon>
        <taxon>Uroviricota</taxon>
        <taxon>Caudoviricetes</taxon>
        <taxon>Peduoviridae</taxon>
        <taxon>Maltschvirus</taxon>
        <taxon>Maltschvirus maltsch</taxon>
    </lineage>
</organism>
<accession>A0A6J7X3Z9</accession>
<dbReference type="InterPro" id="IPR046169">
    <property type="entry name" value="DUF6171"/>
</dbReference>
<dbReference type="Pfam" id="PF19668">
    <property type="entry name" value="DUF6171"/>
    <property type="match status" value="1"/>
</dbReference>
<dbReference type="EMBL" id="LR798342">
    <property type="protein sequence ID" value="CAB5225678.1"/>
    <property type="molecule type" value="Genomic_DNA"/>
</dbReference>
<evidence type="ECO:0000313" key="1">
    <source>
        <dbReference type="EMBL" id="CAB5225678.1"/>
    </source>
</evidence>
<proteinExistence type="predicted"/>